<accession>A0A9P6T8G3</accession>
<evidence type="ECO:0000313" key="2">
    <source>
        <dbReference type="Proteomes" id="UP000886653"/>
    </source>
</evidence>
<dbReference type="OrthoDB" id="194468at2759"/>
<evidence type="ECO:0000313" key="1">
    <source>
        <dbReference type="EMBL" id="KAG0141458.1"/>
    </source>
</evidence>
<dbReference type="AlphaFoldDB" id="A0A9P6T8G3"/>
<dbReference type="GO" id="GO:0072546">
    <property type="term" value="C:EMC complex"/>
    <property type="evidence" value="ECO:0007669"/>
    <property type="project" value="InterPro"/>
</dbReference>
<name>A0A9P6T8G3_9BASI</name>
<dbReference type="PANTHER" id="PTHR12941">
    <property type="entry name" value="ER MEMBRANE PROTEIN COMPLEX"/>
    <property type="match status" value="1"/>
</dbReference>
<comment type="caution">
    <text evidence="1">The sequence shown here is derived from an EMBL/GenBank/DDBJ whole genome shotgun (WGS) entry which is preliminary data.</text>
</comment>
<dbReference type="PANTHER" id="PTHR12941:SF10">
    <property type="entry name" value="ER MEMBRANE PROTEIN COMPLEX SUBUNIT 8_9 HOMOLOG"/>
    <property type="match status" value="1"/>
</dbReference>
<keyword evidence="2" id="KW-1185">Reference proteome</keyword>
<evidence type="ECO:0008006" key="3">
    <source>
        <dbReference type="Google" id="ProtNLM"/>
    </source>
</evidence>
<sequence>MSTFTLSNKSATKSILHATKYSHSTVIGLLLGNLDEETKTISISDVIPLIHHWSDLSPILEAGLNIANEYAVSIGLIIVGTYIAKERIDDTSLDFVSKSINQSISFDQPIALVIDNNKLKNQNQNPFLSFVFSESNWIPIQFSYNPSPPFNEMHQLCNSISDFDDHLNDIGLDWLVNPLIKID</sequence>
<dbReference type="Proteomes" id="UP000886653">
    <property type="component" value="Unassembled WGS sequence"/>
</dbReference>
<dbReference type="InterPro" id="IPR005366">
    <property type="entry name" value="EMC8/9"/>
</dbReference>
<proteinExistence type="predicted"/>
<organism evidence="1 2">
    <name type="scientific">Cronartium quercuum f. sp. fusiforme G11</name>
    <dbReference type="NCBI Taxonomy" id="708437"/>
    <lineage>
        <taxon>Eukaryota</taxon>
        <taxon>Fungi</taxon>
        <taxon>Dikarya</taxon>
        <taxon>Basidiomycota</taxon>
        <taxon>Pucciniomycotina</taxon>
        <taxon>Pucciniomycetes</taxon>
        <taxon>Pucciniales</taxon>
        <taxon>Coleosporiaceae</taxon>
        <taxon>Cronartium</taxon>
    </lineage>
</organism>
<gene>
    <name evidence="1" type="ORF">CROQUDRAFT_68260</name>
</gene>
<dbReference type="Pfam" id="PF03665">
    <property type="entry name" value="UPF0172"/>
    <property type="match status" value="1"/>
</dbReference>
<protein>
    <recommendedName>
        <fullName evidence="3">MPN domain-containing protein</fullName>
    </recommendedName>
</protein>
<dbReference type="EMBL" id="MU167385">
    <property type="protein sequence ID" value="KAG0141458.1"/>
    <property type="molecule type" value="Genomic_DNA"/>
</dbReference>
<reference evidence="1" key="1">
    <citation type="submission" date="2013-11" db="EMBL/GenBank/DDBJ databases">
        <title>Genome sequence of the fusiform rust pathogen reveals effectors for host alternation and coevolution with pine.</title>
        <authorList>
            <consortium name="DOE Joint Genome Institute"/>
            <person name="Smith K."/>
            <person name="Pendleton A."/>
            <person name="Kubisiak T."/>
            <person name="Anderson C."/>
            <person name="Salamov A."/>
            <person name="Aerts A."/>
            <person name="Riley R."/>
            <person name="Clum A."/>
            <person name="Lindquist E."/>
            <person name="Ence D."/>
            <person name="Campbell M."/>
            <person name="Kronenberg Z."/>
            <person name="Feau N."/>
            <person name="Dhillon B."/>
            <person name="Hamelin R."/>
            <person name="Burleigh J."/>
            <person name="Smith J."/>
            <person name="Yandell M."/>
            <person name="Nelson C."/>
            <person name="Grigoriev I."/>
            <person name="Davis J."/>
        </authorList>
    </citation>
    <scope>NUCLEOTIDE SEQUENCE</scope>
    <source>
        <strain evidence="1">G11</strain>
    </source>
</reference>